<evidence type="ECO:0000256" key="1">
    <source>
        <dbReference type="ARBA" id="ARBA00022441"/>
    </source>
</evidence>
<reference evidence="5 6" key="1">
    <citation type="journal article" date="2023" name="Commun. Biol.">
        <title>Genome analysis of Parmales, the sister group of diatoms, reveals the evolutionary specialization of diatoms from phago-mixotrophs to photoautotrophs.</title>
        <authorList>
            <person name="Ban H."/>
            <person name="Sato S."/>
            <person name="Yoshikawa S."/>
            <person name="Yamada K."/>
            <person name="Nakamura Y."/>
            <person name="Ichinomiya M."/>
            <person name="Sato N."/>
            <person name="Blanc-Mathieu R."/>
            <person name="Endo H."/>
            <person name="Kuwata A."/>
            <person name="Ogata H."/>
        </authorList>
    </citation>
    <scope>NUCLEOTIDE SEQUENCE [LARGE SCALE GENOMIC DNA]</scope>
</reference>
<dbReference type="Proteomes" id="UP001165060">
    <property type="component" value="Unassembled WGS sequence"/>
</dbReference>
<keyword evidence="1" id="KW-0880">Kelch repeat</keyword>
<accession>A0ABQ6MPF5</accession>
<protein>
    <submittedName>
        <fullName evidence="5">Uncharacterized protein</fullName>
    </submittedName>
</protein>
<dbReference type="PANTHER" id="PTHR46093:SF18">
    <property type="entry name" value="FIBRONECTIN TYPE-III DOMAIN-CONTAINING PROTEIN"/>
    <property type="match status" value="1"/>
</dbReference>
<name>A0ABQ6MPF5_9STRA</name>
<feature type="region of interest" description="Disordered" evidence="4">
    <location>
        <begin position="1077"/>
        <end position="1096"/>
    </location>
</feature>
<dbReference type="InterPro" id="IPR015915">
    <property type="entry name" value="Kelch-typ_b-propeller"/>
</dbReference>
<dbReference type="PROSITE" id="PS50096">
    <property type="entry name" value="IQ"/>
    <property type="match status" value="1"/>
</dbReference>
<keyword evidence="2" id="KW-0677">Repeat</keyword>
<dbReference type="SUPFAM" id="SSF117281">
    <property type="entry name" value="Kelch motif"/>
    <property type="match status" value="1"/>
</dbReference>
<dbReference type="EMBL" id="BRYB01001607">
    <property type="protein sequence ID" value="GMI29568.1"/>
    <property type="molecule type" value="Genomic_DNA"/>
</dbReference>
<evidence type="ECO:0000313" key="5">
    <source>
        <dbReference type="EMBL" id="GMI29568.1"/>
    </source>
</evidence>
<proteinExistence type="predicted"/>
<comment type="caution">
    <text evidence="5">The sequence shown here is derived from an EMBL/GenBank/DDBJ whole genome shotgun (WGS) entry which is preliminary data.</text>
</comment>
<dbReference type="Gene3D" id="2.120.10.80">
    <property type="entry name" value="Kelch-type beta propeller"/>
    <property type="match status" value="2"/>
</dbReference>
<feature type="compositionally biased region" description="Low complexity" evidence="4">
    <location>
        <begin position="1"/>
        <end position="16"/>
    </location>
</feature>
<keyword evidence="3" id="KW-0175">Coiled coil</keyword>
<dbReference type="Pfam" id="PF24681">
    <property type="entry name" value="Kelch_KLHDC2_KLHL20_DRC7"/>
    <property type="match status" value="1"/>
</dbReference>
<feature type="compositionally biased region" description="Basic and acidic residues" evidence="4">
    <location>
        <begin position="1077"/>
        <end position="1090"/>
    </location>
</feature>
<organism evidence="5 6">
    <name type="scientific">Tetraparma gracilis</name>
    <dbReference type="NCBI Taxonomy" id="2962635"/>
    <lineage>
        <taxon>Eukaryota</taxon>
        <taxon>Sar</taxon>
        <taxon>Stramenopiles</taxon>
        <taxon>Ochrophyta</taxon>
        <taxon>Bolidophyceae</taxon>
        <taxon>Parmales</taxon>
        <taxon>Triparmaceae</taxon>
        <taxon>Tetraparma</taxon>
    </lineage>
</organism>
<evidence type="ECO:0000256" key="2">
    <source>
        <dbReference type="ARBA" id="ARBA00022737"/>
    </source>
</evidence>
<feature type="coiled-coil region" evidence="3">
    <location>
        <begin position="646"/>
        <end position="680"/>
    </location>
</feature>
<dbReference type="PANTHER" id="PTHR46093">
    <property type="entry name" value="ACYL-COA-BINDING DOMAIN-CONTAINING PROTEIN 5"/>
    <property type="match status" value="1"/>
</dbReference>
<keyword evidence="6" id="KW-1185">Reference proteome</keyword>
<gene>
    <name evidence="5" type="ORF">TeGR_g15044</name>
</gene>
<feature type="region of interest" description="Disordered" evidence="4">
    <location>
        <begin position="1"/>
        <end position="49"/>
    </location>
</feature>
<sequence length="1096" mass="118734">MPATTDMPSSTSDPSDPSSPPLTQSIPSILRWGPGKTSRFSPSTRHGHNSQIIGDKMYVFMGMQGSERTNRVDVMDVASKEWAQPRCDGTGRDYKDPVLEPAAEPGELAPDPLPPPRMYAASWLFGSVLFVHGGEGTAAPEDEGGGGIDASEFLPEGDENPTHAFLAARDPNRRGYVEKTVLLNSRPSRICLSDCWSIDTAMLPLRWVHVPSALSPLPRKSHTCTLVSSEGEPTVILFGGAPSGRLAPSNAIYATPQLSLTQNAGRDGPKPVALWRRCQSRGTPPAPRYGHSATRLSLSKIAYFGGVSAGGELLSDIAVLDAATFTWSLVTSFLGKEPAPRFGHGAVCVADPADADVAGSANDDDACLIIFGGCCRSAPEKTRAGTKKRGAQSKGHVVYSHELHSFSFRTRTWLSVSPGATHPNSRFEFTLASSAEFGSAGLIGASEPPAATLVDSALSPCIERDGGRYALLFGGFNSLSVDSSVWGLSLEWESRGRPGGEGADHLVKDDDLRSLVHEFQVPGNKGNKRQMSKFGKNRMVASESTPTLRNSDSNRTLNQSASAATVRFEESANTTNTYQNPFEREVPRFGGDPNELANDMAHDNSKLLQALTELGIDHESIERALINAKKDRILAAREAAHEKKARLKLDATIEELEGKLKDAEEKLAAMEEEMGDSGEILKAKIATQQTKIAELEVLVKEQRTLMMKLDVARVQEIGVARHAKLLKKEQMVDFAQDVVEEHKLVPHKRTMACEAQTDEDLDSGGEVMEGGVTLKDIMEHKRMLEEGLKEKELDTWRETKCLHDEDDVEVVDEMDGKELAPVDQVLRDSPRKTARSALGTARGGGLSVRISEPGEAAPPVVAAAVGKGGKGGGGAVSPNSSTNRMEMAETARATVVDAFDERPSTAETQKIHGGAEIGEDDETAALPNPFADAFENVPTLAETIARPPTHPQAQAEETARTDISEISDSVMNTNRSGLPNYFAEDAPPNYHELIKPTRVKNMAALVIQCLARGNAGREHARRVAAALKTVHELEGVEAEEEDEHDDEYNAVVEENERLEEERVKMMYEMMNMRKELESLKSAREGADDAGKKHKKK</sequence>
<evidence type="ECO:0000313" key="6">
    <source>
        <dbReference type="Proteomes" id="UP001165060"/>
    </source>
</evidence>
<evidence type="ECO:0000256" key="3">
    <source>
        <dbReference type="SAM" id="Coils"/>
    </source>
</evidence>
<feature type="compositionally biased region" description="Polar residues" evidence="4">
    <location>
        <begin position="38"/>
        <end position="49"/>
    </location>
</feature>
<feature type="region of interest" description="Disordered" evidence="4">
    <location>
        <begin position="903"/>
        <end position="923"/>
    </location>
</feature>
<evidence type="ECO:0000256" key="4">
    <source>
        <dbReference type="SAM" id="MobiDB-lite"/>
    </source>
</evidence>